<dbReference type="GO" id="GO:0005524">
    <property type="term" value="F:ATP binding"/>
    <property type="evidence" value="ECO:0007669"/>
    <property type="project" value="InterPro"/>
</dbReference>
<dbReference type="SMART" id="SM00220">
    <property type="entry name" value="S_TKc"/>
    <property type="match status" value="1"/>
</dbReference>
<dbReference type="OrthoDB" id="339325at2759"/>
<dbReference type="EMBL" id="LN902849">
    <property type="protein sequence ID" value="CDS36331.1"/>
    <property type="molecule type" value="Genomic_DNA"/>
</dbReference>
<organism evidence="4 5">
    <name type="scientific">Echinococcus multilocularis</name>
    <name type="common">Fox tapeworm</name>
    <dbReference type="NCBI Taxonomy" id="6211"/>
    <lineage>
        <taxon>Eukaryota</taxon>
        <taxon>Metazoa</taxon>
        <taxon>Spiralia</taxon>
        <taxon>Lophotrochozoa</taxon>
        <taxon>Platyhelminthes</taxon>
        <taxon>Cestoda</taxon>
        <taxon>Eucestoda</taxon>
        <taxon>Cyclophyllidea</taxon>
        <taxon>Taeniidae</taxon>
        <taxon>Echinococcus</taxon>
    </lineage>
</organism>
<feature type="region of interest" description="Disordered" evidence="2">
    <location>
        <begin position="20"/>
        <end position="39"/>
    </location>
</feature>
<accession>A0A068XVF6</accession>
<dbReference type="PANTHER" id="PTHR44329">
    <property type="entry name" value="SERINE/THREONINE-PROTEIN KINASE TNNI3K-RELATED"/>
    <property type="match status" value="1"/>
</dbReference>
<reference evidence="4" key="2">
    <citation type="submission" date="2015-11" db="EMBL/GenBank/DDBJ databases">
        <authorList>
            <person name="Zhang Y."/>
            <person name="Guo Z."/>
        </authorList>
    </citation>
    <scope>NUCLEOTIDE SEQUENCE</scope>
</reference>
<dbReference type="OMA" id="MSKSHTH"/>
<proteinExistence type="predicted"/>
<name>A0A068XVF6_ECHMU</name>
<dbReference type="Gene3D" id="1.10.510.10">
    <property type="entry name" value="Transferase(Phosphotransferase) domain 1"/>
    <property type="match status" value="1"/>
</dbReference>
<dbReference type="InterPro" id="IPR001245">
    <property type="entry name" value="Ser-Thr/Tyr_kinase_cat_dom"/>
</dbReference>
<feature type="coiled-coil region" evidence="1">
    <location>
        <begin position="561"/>
        <end position="619"/>
    </location>
</feature>
<protein>
    <submittedName>
        <fullName evidence="4">Mitogen activated protein kinase kinase kinase</fullName>
    </submittedName>
</protein>
<feature type="compositionally biased region" description="Basic and acidic residues" evidence="2">
    <location>
        <begin position="677"/>
        <end position="687"/>
    </location>
</feature>
<dbReference type="eggNOG" id="KOG4721">
    <property type="taxonomic scope" value="Eukaryota"/>
</dbReference>
<feature type="region of interest" description="Disordered" evidence="2">
    <location>
        <begin position="627"/>
        <end position="652"/>
    </location>
</feature>
<feature type="domain" description="Protein kinase" evidence="3">
    <location>
        <begin position="274"/>
        <end position="521"/>
    </location>
</feature>
<dbReference type="InterPro" id="IPR011009">
    <property type="entry name" value="Kinase-like_dom_sf"/>
</dbReference>
<reference evidence="4" key="1">
    <citation type="journal article" date="2013" name="Nature">
        <title>The genomes of four tapeworm species reveal adaptations to parasitism.</title>
        <authorList>
            <person name="Tsai I.J."/>
            <person name="Zarowiecki M."/>
            <person name="Holroyd N."/>
            <person name="Garciarrubio A."/>
            <person name="Sanchez-Flores A."/>
            <person name="Brooks K.L."/>
            <person name="Tracey A."/>
            <person name="Bobes R.J."/>
            <person name="Fragoso G."/>
            <person name="Sciutto E."/>
            <person name="Aslett M."/>
            <person name="Beasley H."/>
            <person name="Bennett H.M."/>
            <person name="Cai J."/>
            <person name="Camicia F."/>
            <person name="Clark R."/>
            <person name="Cucher M."/>
            <person name="De Silva N."/>
            <person name="Day T.A."/>
            <person name="Deplazes P."/>
            <person name="Estrada K."/>
            <person name="Fernandez C."/>
            <person name="Holland P.W."/>
            <person name="Hou J."/>
            <person name="Hu S."/>
            <person name="Huckvale T."/>
            <person name="Hung S.S."/>
            <person name="Kamenetzky L."/>
            <person name="Keane J.A."/>
            <person name="Kiss F."/>
            <person name="Koziol U."/>
            <person name="Lambert O."/>
            <person name="Liu K."/>
            <person name="Luo X."/>
            <person name="Luo Y."/>
            <person name="Macchiaroli N."/>
            <person name="Nichol S."/>
            <person name="Paps J."/>
            <person name="Parkinson J."/>
            <person name="Pouchkina-Stantcheva N."/>
            <person name="Riddiford N."/>
            <person name="Rosenzvit M."/>
            <person name="Salinas G."/>
            <person name="Wasmuth J.D."/>
            <person name="Zamanian M."/>
            <person name="Zheng Y."/>
            <person name="Cai X."/>
            <person name="Soberon X."/>
            <person name="Olson P.D."/>
            <person name="Laclette J.P."/>
            <person name="Brehm K."/>
            <person name="Berriman M."/>
            <person name="Garciarrubio A."/>
            <person name="Bobes R.J."/>
            <person name="Fragoso G."/>
            <person name="Sanchez-Flores A."/>
            <person name="Estrada K."/>
            <person name="Cevallos M.A."/>
            <person name="Morett E."/>
            <person name="Gonzalez V."/>
            <person name="Portillo T."/>
            <person name="Ochoa-Leyva A."/>
            <person name="Jose M.V."/>
            <person name="Sciutto E."/>
            <person name="Landa A."/>
            <person name="Jimenez L."/>
            <person name="Valdes V."/>
            <person name="Carrero J.C."/>
            <person name="Larralde C."/>
            <person name="Morales-Montor J."/>
            <person name="Limon-Lason J."/>
            <person name="Soberon X."/>
            <person name="Laclette J.P."/>
        </authorList>
    </citation>
    <scope>NUCLEOTIDE SEQUENCE [LARGE SCALE GENOMIC DNA]</scope>
</reference>
<feature type="region of interest" description="Disordered" evidence="2">
    <location>
        <begin position="670"/>
        <end position="696"/>
    </location>
</feature>
<dbReference type="PRINTS" id="PR00109">
    <property type="entry name" value="TYRKINASE"/>
</dbReference>
<dbReference type="PROSITE" id="PS50011">
    <property type="entry name" value="PROTEIN_KINASE_DOM"/>
    <property type="match status" value="1"/>
</dbReference>
<dbReference type="InterPro" id="IPR008271">
    <property type="entry name" value="Ser/Thr_kinase_AS"/>
</dbReference>
<evidence type="ECO:0000256" key="2">
    <source>
        <dbReference type="SAM" id="MobiDB-lite"/>
    </source>
</evidence>
<sequence>MACNTACRSDVPDALKYSGRQVPRAKPLSSESSLSSSGVSFEDTVSDISHFTNNLKKFTGEACSELSYTSSSGFITTRDDGITSSLHSTSTDPQMFVWKHEPIASLFREASKTELPRPMYSQVALRKSFLPYTESSQYDDDDEEENAMSKSHTHFSTVHFKPIVSCQSKVVASISDRPFAGSGVIPRLESPPPLEPRLDEQLTLSVSNFLLNLETSSPQQVSSKGFTDTSVERQNHHEYMGCFRAFLRFFMKDEDSVSCQAVEEPLWEWPPSEILDLQYVGSGAQGSVYKASLRGRVIAVKKVSKQSETEIRHLRGLCHPNVVQFLGVSIDGPWYSILMEYCPNGTFFELLHNNPPVSIDNIIDWTQQIAQGMNYLHSHKVVHRDLKSPNILISEGGQLKISDFGVSKEFTENSTKMSFAGTVAWMAPEIMRGEPCSFKVDVWSFGVIVWEILTSEVPFNGVDCGAIIYGIASNLFSLPIPTACPTEFRVLMKRCWSPKPRNRPSFPQILSQLELACNELLQWKDENFTNLRELWQEEIHLQLMDLLKEGSRAPKLEISLMRQRRQELKDAQSIRQNYEEKLHRVNQLCSHLKALTEELEREQQRVSQERNRYRRLIYERSRSNTPFSVENFAKKPPPVRSSRRSQSRECQKKGAEKKFTCKNCGTVNVSSLSADHSPSRPKVDEQPSRWGSKRPVTGHNPRWLRVWYAATRSKLLENASLMKVKLRRFASVGDIHADAQEKRNGACCKSINVTSGNKAMDHNSMLSQARPLDSEVEEQVGVENLPNSHQNDAVIQNNPETIVSVSPFSAPRDNLCQHVQERPKQLVLRRSSWCSSNPTPAVSQSLTTVNAHYSSTLQNLRVSFSVSSSLSSESGGFNGSKATVIFQNINSRPQSGDTCHTRRSKSLLPTHGVSIERLHRMDDGGVETGLPCPPCLPSVQGPTLSVSLCSSPRLRQQPGRRHCRPPPLLPSSRLPVLLPPPPSPAAVSVTLAAPSSTASATSRSVALALSVDTTTVNSSISTSPSITTSQMRRSIENLAMELTDHIADSLSEKERRVDVIERQLLKAACDRQRCLPVHSVALVDGGDNKRSLGRAEMDGGATAMSSGFCGGGGSGRELFGLEKPWLSAADLSFKVNGASMDASSILDTESIPTDSDTDVH</sequence>
<keyword evidence="5" id="KW-1185">Reference proteome</keyword>
<dbReference type="Proteomes" id="UP000017246">
    <property type="component" value="Unassembled WGS sequence"/>
</dbReference>
<dbReference type="GO" id="GO:0004674">
    <property type="term" value="F:protein serine/threonine kinase activity"/>
    <property type="evidence" value="ECO:0007669"/>
    <property type="project" value="TreeGrafter"/>
</dbReference>
<dbReference type="InterPro" id="IPR000719">
    <property type="entry name" value="Prot_kinase_dom"/>
</dbReference>
<dbReference type="AlphaFoldDB" id="A0A068XVF6"/>
<dbReference type="SUPFAM" id="SSF56112">
    <property type="entry name" value="Protein kinase-like (PK-like)"/>
    <property type="match status" value="1"/>
</dbReference>
<dbReference type="STRING" id="6211.A0A068XVF6"/>
<keyword evidence="1" id="KW-0175">Coiled coil</keyword>
<dbReference type="Gene3D" id="3.30.200.20">
    <property type="entry name" value="Phosphorylase Kinase, domain 1"/>
    <property type="match status" value="1"/>
</dbReference>
<evidence type="ECO:0000313" key="5">
    <source>
        <dbReference type="Proteomes" id="UP000017246"/>
    </source>
</evidence>
<gene>
    <name evidence="4" type="ORF">EmuJ_000341400</name>
</gene>
<evidence type="ECO:0000259" key="3">
    <source>
        <dbReference type="PROSITE" id="PS50011"/>
    </source>
</evidence>
<dbReference type="GO" id="GO:0005737">
    <property type="term" value="C:cytoplasm"/>
    <property type="evidence" value="ECO:0007669"/>
    <property type="project" value="TreeGrafter"/>
</dbReference>
<dbReference type="PANTHER" id="PTHR44329:SF304">
    <property type="entry name" value="MITOGEN-ACTIVATED PROTEIN KINASE KINASE KINASE 13-LIKE ISOFORM X1"/>
    <property type="match status" value="1"/>
</dbReference>
<feature type="compositionally biased region" description="Low complexity" evidence="2">
    <location>
        <begin position="29"/>
        <end position="39"/>
    </location>
</feature>
<keyword evidence="4" id="KW-0418">Kinase</keyword>
<dbReference type="InterPro" id="IPR051681">
    <property type="entry name" value="Ser/Thr_Kinases-Pseudokinases"/>
</dbReference>
<evidence type="ECO:0000256" key="1">
    <source>
        <dbReference type="SAM" id="Coils"/>
    </source>
</evidence>
<dbReference type="Pfam" id="PF00069">
    <property type="entry name" value="Pkinase"/>
    <property type="match status" value="1"/>
</dbReference>
<dbReference type="PROSITE" id="PS00108">
    <property type="entry name" value="PROTEIN_KINASE_ST"/>
    <property type="match status" value="1"/>
</dbReference>
<evidence type="ECO:0000313" key="4">
    <source>
        <dbReference type="EMBL" id="CDS36331.1"/>
    </source>
</evidence>
<keyword evidence="4" id="KW-0808">Transferase</keyword>